<dbReference type="AlphaFoldDB" id="A0A9W7CR07"/>
<feature type="compositionally biased region" description="Basic and acidic residues" evidence="1">
    <location>
        <begin position="342"/>
        <end position="355"/>
    </location>
</feature>
<feature type="region of interest" description="Disordered" evidence="1">
    <location>
        <begin position="301"/>
        <end position="371"/>
    </location>
</feature>
<comment type="caution">
    <text evidence="2">The sequence shown here is derived from an EMBL/GenBank/DDBJ whole genome shotgun (WGS) entry which is preliminary data.</text>
</comment>
<proteinExistence type="predicted"/>
<evidence type="ECO:0000313" key="3">
    <source>
        <dbReference type="Proteomes" id="UP001165083"/>
    </source>
</evidence>
<reference evidence="2" key="1">
    <citation type="submission" date="2023-04" db="EMBL/GenBank/DDBJ databases">
        <title>Phytophthora lilii NBRC 32176.</title>
        <authorList>
            <person name="Ichikawa N."/>
            <person name="Sato H."/>
            <person name="Tonouchi N."/>
        </authorList>
    </citation>
    <scope>NUCLEOTIDE SEQUENCE</scope>
    <source>
        <strain evidence="2">NBRC 32176</strain>
    </source>
</reference>
<feature type="compositionally biased region" description="Basic and acidic residues" evidence="1">
    <location>
        <begin position="301"/>
        <end position="314"/>
    </location>
</feature>
<dbReference type="OrthoDB" id="10452216at2759"/>
<feature type="compositionally biased region" description="Basic and acidic residues" evidence="1">
    <location>
        <begin position="204"/>
        <end position="216"/>
    </location>
</feature>
<dbReference type="Proteomes" id="UP001165083">
    <property type="component" value="Unassembled WGS sequence"/>
</dbReference>
<feature type="compositionally biased region" description="Basic and acidic residues" evidence="1">
    <location>
        <begin position="23"/>
        <end position="42"/>
    </location>
</feature>
<keyword evidence="3" id="KW-1185">Reference proteome</keyword>
<evidence type="ECO:0000256" key="1">
    <source>
        <dbReference type="SAM" id="MobiDB-lite"/>
    </source>
</evidence>
<dbReference type="EMBL" id="BSXW01001846">
    <property type="protein sequence ID" value="GMF39480.1"/>
    <property type="molecule type" value="Genomic_DNA"/>
</dbReference>
<sequence length="371" mass="40633">MQHRPANRKNTPLMFRVDPAHGAPRDGEVEHEEGRAHADEPAAHLGAPGVVDVAVADGREQDGSEEVAHHHAHRTDQQQLATAERVDPAHGRDGAEEVDTRQEEGRVDTGVRDVLEDERTVAHDGVDARGLLQHLQQHGDDDALQDGRLEQLHETLLGRQLLRDLVADHLQLVADVVRLAQALEHALGLLLALVQVGPARALGHEEDAEHDDDRSGHGHTVGRAPAVVAVLNDDVDDVGQEETRDDRHLHEAREQSAQLLGGHLGAEERQREGRVAHAEALDHARDVHERVLLRLVEADPGRADAEEHASREDGPAAAQLVSHEAAHEGAAEAAQVVGHVVPHREVRPFAEDHAGRRWNSQIKQSHKQPQR</sequence>
<feature type="region of interest" description="Disordered" evidence="1">
    <location>
        <begin position="204"/>
        <end position="226"/>
    </location>
</feature>
<protein>
    <submittedName>
        <fullName evidence="2">Unnamed protein product</fullName>
    </submittedName>
</protein>
<feature type="compositionally biased region" description="Basic and acidic residues" evidence="1">
    <location>
        <begin position="84"/>
        <end position="106"/>
    </location>
</feature>
<organism evidence="2 3">
    <name type="scientific">Phytophthora lilii</name>
    <dbReference type="NCBI Taxonomy" id="2077276"/>
    <lineage>
        <taxon>Eukaryota</taxon>
        <taxon>Sar</taxon>
        <taxon>Stramenopiles</taxon>
        <taxon>Oomycota</taxon>
        <taxon>Peronosporomycetes</taxon>
        <taxon>Peronosporales</taxon>
        <taxon>Peronosporaceae</taxon>
        <taxon>Phytophthora</taxon>
    </lineage>
</organism>
<gene>
    <name evidence="2" type="ORF">Plil01_001632800</name>
</gene>
<evidence type="ECO:0000313" key="2">
    <source>
        <dbReference type="EMBL" id="GMF39480.1"/>
    </source>
</evidence>
<feature type="compositionally biased region" description="Low complexity" evidence="1">
    <location>
        <begin position="331"/>
        <end position="340"/>
    </location>
</feature>
<feature type="compositionally biased region" description="Basic and acidic residues" evidence="1">
    <location>
        <begin position="57"/>
        <end position="69"/>
    </location>
</feature>
<name>A0A9W7CR07_9STRA</name>
<feature type="region of interest" description="Disordered" evidence="1">
    <location>
        <begin position="1"/>
        <end position="106"/>
    </location>
</feature>
<accession>A0A9W7CR07</accession>